<dbReference type="Pfam" id="PF22633">
    <property type="entry name" value="F5_F8_type_C_2"/>
    <property type="match status" value="1"/>
</dbReference>
<dbReference type="SUPFAM" id="SSF49785">
    <property type="entry name" value="Galactose-binding domain-like"/>
    <property type="match status" value="1"/>
</dbReference>
<keyword evidence="2" id="KW-1185">Reference proteome</keyword>
<sequence>MSVVVKAENDILCESTLPYIDKTTVDFACPTQESATSIVISGNHVMKLCSVDVSLGRNVALRGETTQSSTMKVWVSENAVDGDIGPMDDQDGQSLTCTHTDVEEWPHFWELKLDTEVELLRVDIFNRVNRESLCCEDRLRGFTLTAFKGDLLVYTYRDVSHDAQEKYHVTPQRKLQQTVDKIRIESRQTSQVLTLCEVKVFA</sequence>
<accession>A0A3S1B070</accession>
<proteinExistence type="predicted"/>
<dbReference type="PANTHER" id="PTHR45713">
    <property type="entry name" value="FTP DOMAIN-CONTAINING PROTEIN"/>
    <property type="match status" value="1"/>
</dbReference>
<dbReference type="EMBL" id="RQTK01002165">
    <property type="protein sequence ID" value="RUS68639.1"/>
    <property type="molecule type" value="Genomic_DNA"/>
</dbReference>
<evidence type="ECO:0000313" key="1">
    <source>
        <dbReference type="EMBL" id="RUS68639.1"/>
    </source>
</evidence>
<comment type="caution">
    <text evidence="1">The sequence shown here is derived from an EMBL/GenBank/DDBJ whole genome shotgun (WGS) entry which is preliminary data.</text>
</comment>
<reference evidence="1 2" key="1">
    <citation type="submission" date="2019-01" db="EMBL/GenBank/DDBJ databases">
        <title>A draft genome assembly of the solar-powered sea slug Elysia chlorotica.</title>
        <authorList>
            <person name="Cai H."/>
            <person name="Li Q."/>
            <person name="Fang X."/>
            <person name="Li J."/>
            <person name="Curtis N.E."/>
            <person name="Altenburger A."/>
            <person name="Shibata T."/>
            <person name="Feng M."/>
            <person name="Maeda T."/>
            <person name="Schwartz J.A."/>
            <person name="Shigenobu S."/>
            <person name="Lundholm N."/>
            <person name="Nishiyama T."/>
            <person name="Yang H."/>
            <person name="Hasebe M."/>
            <person name="Li S."/>
            <person name="Pierce S.K."/>
            <person name="Wang J."/>
        </authorList>
    </citation>
    <scope>NUCLEOTIDE SEQUENCE [LARGE SCALE GENOMIC DNA]</scope>
    <source>
        <strain evidence="1">EC2010</strain>
        <tissue evidence="1">Whole organism of an adult</tissue>
    </source>
</reference>
<evidence type="ECO:0008006" key="3">
    <source>
        <dbReference type="Google" id="ProtNLM"/>
    </source>
</evidence>
<feature type="non-terminal residue" evidence="1">
    <location>
        <position position="202"/>
    </location>
</feature>
<dbReference type="Proteomes" id="UP000271974">
    <property type="component" value="Unassembled WGS sequence"/>
</dbReference>
<protein>
    <recommendedName>
        <fullName evidence="3">Fucolectin tachylectin-4 pentraxin-1 domain-containing protein</fullName>
    </recommendedName>
</protein>
<dbReference type="AlphaFoldDB" id="A0A3S1B070"/>
<evidence type="ECO:0000313" key="2">
    <source>
        <dbReference type="Proteomes" id="UP000271974"/>
    </source>
</evidence>
<dbReference type="InterPro" id="IPR008979">
    <property type="entry name" value="Galactose-bd-like_sf"/>
</dbReference>
<organism evidence="1 2">
    <name type="scientific">Elysia chlorotica</name>
    <name type="common">Eastern emerald elysia</name>
    <name type="synonym">Sea slug</name>
    <dbReference type="NCBI Taxonomy" id="188477"/>
    <lineage>
        <taxon>Eukaryota</taxon>
        <taxon>Metazoa</taxon>
        <taxon>Spiralia</taxon>
        <taxon>Lophotrochozoa</taxon>
        <taxon>Mollusca</taxon>
        <taxon>Gastropoda</taxon>
        <taxon>Heterobranchia</taxon>
        <taxon>Euthyneura</taxon>
        <taxon>Panpulmonata</taxon>
        <taxon>Sacoglossa</taxon>
        <taxon>Placobranchoidea</taxon>
        <taxon>Plakobranchidae</taxon>
        <taxon>Elysia</taxon>
    </lineage>
</organism>
<dbReference type="OrthoDB" id="547680at2759"/>
<gene>
    <name evidence="1" type="ORF">EGW08_023599</name>
</gene>
<dbReference type="PANTHER" id="PTHR45713:SF6">
    <property type="entry name" value="F5_8 TYPE C DOMAIN-CONTAINING PROTEIN"/>
    <property type="match status" value="1"/>
</dbReference>
<dbReference type="InterPro" id="IPR051941">
    <property type="entry name" value="BG_Antigen-Binding_Lectin"/>
</dbReference>
<name>A0A3S1B070_ELYCH</name>
<dbReference type="Gene3D" id="2.60.120.260">
    <property type="entry name" value="Galactose-binding domain-like"/>
    <property type="match status" value="1"/>
</dbReference>